<dbReference type="EMBL" id="JAWHQM010000032">
    <property type="protein sequence ID" value="KAK5633390.1"/>
    <property type="molecule type" value="Genomic_DNA"/>
</dbReference>
<reference evidence="1 2" key="1">
    <citation type="submission" date="2023-10" db="EMBL/GenBank/DDBJ databases">
        <title>Draft genome sequence of Xylaria bambusicola isolate GMP-LS, the root and basal stem rot pathogen of sugarcane in Indonesia.</title>
        <authorList>
            <person name="Selvaraj P."/>
            <person name="Muralishankar V."/>
            <person name="Muruganantham S."/>
            <person name="Sp S."/>
            <person name="Haryani S."/>
            <person name="Lau K.J.X."/>
            <person name="Naqvi N.I."/>
        </authorList>
    </citation>
    <scope>NUCLEOTIDE SEQUENCE [LARGE SCALE GENOMIC DNA]</scope>
    <source>
        <strain evidence="1">GMP-LS</strain>
    </source>
</reference>
<organism evidence="1 2">
    <name type="scientific">Xylaria bambusicola</name>
    <dbReference type="NCBI Taxonomy" id="326684"/>
    <lineage>
        <taxon>Eukaryota</taxon>
        <taxon>Fungi</taxon>
        <taxon>Dikarya</taxon>
        <taxon>Ascomycota</taxon>
        <taxon>Pezizomycotina</taxon>
        <taxon>Sordariomycetes</taxon>
        <taxon>Xylariomycetidae</taxon>
        <taxon>Xylariales</taxon>
        <taxon>Xylariaceae</taxon>
        <taxon>Xylaria</taxon>
    </lineage>
</organism>
<dbReference type="Proteomes" id="UP001305414">
    <property type="component" value="Unassembled WGS sequence"/>
</dbReference>
<name>A0AAN7UJ06_9PEZI</name>
<dbReference type="AlphaFoldDB" id="A0AAN7UJ06"/>
<gene>
    <name evidence="1" type="ORF">RRF57_009104</name>
</gene>
<proteinExistence type="predicted"/>
<protein>
    <submittedName>
        <fullName evidence="1">Uncharacterized protein</fullName>
    </submittedName>
</protein>
<accession>A0AAN7UJ06</accession>
<sequence length="116" mass="13426">MGSCWEIENLLHADHEVIPPRCSNKSEDFAQGTNGEWKKKITMTVPQELKDKGQHQCDDIFKVFLTIQSTSFMSLELPELGKLVERHGARRHSEQNPNHSPEDWAALNFRIRTRVK</sequence>
<keyword evidence="2" id="KW-1185">Reference proteome</keyword>
<evidence type="ECO:0000313" key="2">
    <source>
        <dbReference type="Proteomes" id="UP001305414"/>
    </source>
</evidence>
<evidence type="ECO:0000313" key="1">
    <source>
        <dbReference type="EMBL" id="KAK5633390.1"/>
    </source>
</evidence>
<comment type="caution">
    <text evidence="1">The sequence shown here is derived from an EMBL/GenBank/DDBJ whole genome shotgun (WGS) entry which is preliminary data.</text>
</comment>